<evidence type="ECO:0000256" key="1">
    <source>
        <dbReference type="ARBA" id="ARBA00004651"/>
    </source>
</evidence>
<feature type="transmembrane region" description="Helical" evidence="12">
    <location>
        <begin position="85"/>
        <end position="103"/>
    </location>
</feature>
<proteinExistence type="inferred from homology"/>
<dbReference type="GO" id="GO:0015450">
    <property type="term" value="F:protein-transporting ATPase activity"/>
    <property type="evidence" value="ECO:0007669"/>
    <property type="project" value="UniProtKB-UniRule"/>
</dbReference>
<keyword evidence="7 12" id="KW-0653">Protein transport</keyword>
<organism evidence="14 15">
    <name type="scientific">Blastochloris viridis</name>
    <name type="common">Rhodopseudomonas viridis</name>
    <dbReference type="NCBI Taxonomy" id="1079"/>
    <lineage>
        <taxon>Bacteria</taxon>
        <taxon>Pseudomonadati</taxon>
        <taxon>Pseudomonadota</taxon>
        <taxon>Alphaproteobacteria</taxon>
        <taxon>Hyphomicrobiales</taxon>
        <taxon>Blastochloridaceae</taxon>
        <taxon>Blastochloris</taxon>
    </lineage>
</organism>
<feature type="region of interest" description="Disordered" evidence="13">
    <location>
        <begin position="144"/>
        <end position="163"/>
    </location>
</feature>
<dbReference type="Proteomes" id="UP000320948">
    <property type="component" value="Unassembled WGS sequence"/>
</dbReference>
<dbReference type="Pfam" id="PF03840">
    <property type="entry name" value="SecG"/>
    <property type="match status" value="1"/>
</dbReference>
<reference evidence="14 15" key="1">
    <citation type="journal article" date="2017" name="Nat. Commun.">
        <title>In situ click chemistry generation of cyclooxygenase-2 inhibitors.</title>
        <authorList>
            <person name="Bhardwaj A."/>
            <person name="Kaur J."/>
            <person name="Wuest M."/>
            <person name="Wuest F."/>
        </authorList>
    </citation>
    <scope>NUCLEOTIDE SEQUENCE [LARGE SCALE GENOMIC DNA]</scope>
    <source>
        <strain evidence="14">S2_018_000_R2_106</strain>
    </source>
</reference>
<keyword evidence="10 12" id="KW-0472">Membrane</keyword>
<keyword evidence="9 12" id="KW-0811">Translocation</keyword>
<sequence>MATRAGAQTCSSCVRGFYRPALTVGVQVRTTLFMVSILLTLNALICAALIILILLQRSDPASGGMFGGAGGGGQPVVRNPLAKPTAILAALFLMFSIVTAIINKGGHHAATVMDTAVEGQPVLPEASLVPSAPVTAVSDTLTVPAAPAAETSPDTPATAPATE</sequence>
<evidence type="ECO:0000256" key="4">
    <source>
        <dbReference type="ARBA" id="ARBA00022448"/>
    </source>
</evidence>
<evidence type="ECO:0000256" key="7">
    <source>
        <dbReference type="ARBA" id="ARBA00022927"/>
    </source>
</evidence>
<comment type="similarity">
    <text evidence="2 12">Belongs to the SecG family.</text>
</comment>
<evidence type="ECO:0000256" key="8">
    <source>
        <dbReference type="ARBA" id="ARBA00022989"/>
    </source>
</evidence>
<evidence type="ECO:0000256" key="10">
    <source>
        <dbReference type="ARBA" id="ARBA00023136"/>
    </source>
</evidence>
<dbReference type="GO" id="GO:0009306">
    <property type="term" value="P:protein secretion"/>
    <property type="evidence" value="ECO:0007669"/>
    <property type="project" value="UniProtKB-UniRule"/>
</dbReference>
<dbReference type="GO" id="GO:0043952">
    <property type="term" value="P:protein transport by the Sec complex"/>
    <property type="evidence" value="ECO:0007669"/>
    <property type="project" value="TreeGrafter"/>
</dbReference>
<feature type="transmembrane region" description="Helical" evidence="12">
    <location>
        <begin position="32"/>
        <end position="55"/>
    </location>
</feature>
<protein>
    <recommendedName>
        <fullName evidence="3 12">Protein-export membrane protein SecG</fullName>
    </recommendedName>
</protein>
<accession>A0A6N4RDM6</accession>
<evidence type="ECO:0000256" key="9">
    <source>
        <dbReference type="ARBA" id="ARBA00023010"/>
    </source>
</evidence>
<evidence type="ECO:0000256" key="11">
    <source>
        <dbReference type="ARBA" id="ARBA00025182"/>
    </source>
</evidence>
<evidence type="ECO:0000256" key="2">
    <source>
        <dbReference type="ARBA" id="ARBA00008445"/>
    </source>
</evidence>
<name>A0A6N4RDM6_BLAVI</name>
<keyword evidence="8 12" id="KW-1133">Transmembrane helix</keyword>
<comment type="caution">
    <text evidence="14">The sequence shown here is derived from an EMBL/GenBank/DDBJ whole genome shotgun (WGS) entry which is preliminary data.</text>
</comment>
<keyword evidence="4 12" id="KW-0813">Transport</keyword>
<dbReference type="GO" id="GO:0005886">
    <property type="term" value="C:plasma membrane"/>
    <property type="evidence" value="ECO:0007669"/>
    <property type="project" value="UniProtKB-SubCell"/>
</dbReference>
<gene>
    <name evidence="14" type="primary">secG</name>
    <name evidence="14" type="ORF">DI628_01005</name>
</gene>
<comment type="subcellular location">
    <subcellularLocation>
        <location evidence="1 12">Cell membrane</location>
        <topology evidence="1 12">Multi-pass membrane protein</topology>
    </subcellularLocation>
</comment>
<dbReference type="InterPro" id="IPR004692">
    <property type="entry name" value="SecG"/>
</dbReference>
<evidence type="ECO:0000256" key="3">
    <source>
        <dbReference type="ARBA" id="ARBA00017876"/>
    </source>
</evidence>
<dbReference type="NCBIfam" id="TIGR00810">
    <property type="entry name" value="secG"/>
    <property type="match status" value="1"/>
</dbReference>
<keyword evidence="6 12" id="KW-0812">Transmembrane</keyword>
<comment type="function">
    <text evidence="11 12">Involved in protein export. Participates in an early event of protein translocation.</text>
</comment>
<evidence type="ECO:0000256" key="13">
    <source>
        <dbReference type="SAM" id="MobiDB-lite"/>
    </source>
</evidence>
<keyword evidence="5 12" id="KW-1003">Cell membrane</keyword>
<dbReference type="PANTHER" id="PTHR34182:SF1">
    <property type="entry name" value="PROTEIN-EXPORT MEMBRANE PROTEIN SECG"/>
    <property type="match status" value="1"/>
</dbReference>
<dbReference type="EMBL" id="VAFM01000001">
    <property type="protein sequence ID" value="TKW61238.1"/>
    <property type="molecule type" value="Genomic_DNA"/>
</dbReference>
<dbReference type="PANTHER" id="PTHR34182">
    <property type="entry name" value="PROTEIN-EXPORT MEMBRANE PROTEIN SECG"/>
    <property type="match status" value="1"/>
</dbReference>
<dbReference type="AlphaFoldDB" id="A0A6N4RDM6"/>
<evidence type="ECO:0000256" key="5">
    <source>
        <dbReference type="ARBA" id="ARBA00022475"/>
    </source>
</evidence>
<dbReference type="GO" id="GO:0065002">
    <property type="term" value="P:intracellular protein transmembrane transport"/>
    <property type="evidence" value="ECO:0007669"/>
    <property type="project" value="TreeGrafter"/>
</dbReference>
<evidence type="ECO:0000256" key="12">
    <source>
        <dbReference type="RuleBase" id="RU365087"/>
    </source>
</evidence>
<evidence type="ECO:0000256" key="6">
    <source>
        <dbReference type="ARBA" id="ARBA00022692"/>
    </source>
</evidence>
<evidence type="ECO:0000313" key="15">
    <source>
        <dbReference type="Proteomes" id="UP000320948"/>
    </source>
</evidence>
<evidence type="ECO:0000313" key="14">
    <source>
        <dbReference type="EMBL" id="TKW61238.1"/>
    </source>
</evidence>